<keyword evidence="1" id="KW-0238">DNA-binding</keyword>
<evidence type="ECO:0000256" key="1">
    <source>
        <dbReference type="ARBA" id="ARBA00023125"/>
    </source>
</evidence>
<evidence type="ECO:0000313" key="4">
    <source>
        <dbReference type="Proteomes" id="UP000430692"/>
    </source>
</evidence>
<protein>
    <submittedName>
        <fullName evidence="3">MerR family transcriptional regulator</fullName>
    </submittedName>
</protein>
<reference evidence="3 4" key="1">
    <citation type="submission" date="2019-12" db="EMBL/GenBank/DDBJ databases">
        <title>Whole-genome analyses of novel actinobacteria.</title>
        <authorList>
            <person name="Sahin N."/>
            <person name="Saygin H."/>
        </authorList>
    </citation>
    <scope>NUCLEOTIDE SEQUENCE [LARGE SCALE GENOMIC DNA]</scope>
    <source>
        <strain evidence="3 4">KC615</strain>
    </source>
</reference>
<dbReference type="CDD" id="cd01106">
    <property type="entry name" value="HTH_TipAL-Mta"/>
    <property type="match status" value="1"/>
</dbReference>
<dbReference type="RefSeq" id="WP_160801147.1">
    <property type="nucleotide sequence ID" value="NZ_WUUL01000005.1"/>
</dbReference>
<organism evidence="3 4">
    <name type="scientific">Shimazuella alba</name>
    <dbReference type="NCBI Taxonomy" id="2690964"/>
    <lineage>
        <taxon>Bacteria</taxon>
        <taxon>Bacillati</taxon>
        <taxon>Bacillota</taxon>
        <taxon>Bacilli</taxon>
        <taxon>Bacillales</taxon>
        <taxon>Thermoactinomycetaceae</taxon>
        <taxon>Shimazuella</taxon>
    </lineage>
</organism>
<evidence type="ECO:0000259" key="2">
    <source>
        <dbReference type="PROSITE" id="PS50937"/>
    </source>
</evidence>
<comment type="caution">
    <text evidence="3">The sequence shown here is derived from an EMBL/GenBank/DDBJ whole genome shotgun (WGS) entry which is preliminary data.</text>
</comment>
<feature type="domain" description="HTH merR-type" evidence="2">
    <location>
        <begin position="1"/>
        <end position="70"/>
    </location>
</feature>
<dbReference type="InterPro" id="IPR047057">
    <property type="entry name" value="MerR_fam"/>
</dbReference>
<dbReference type="Proteomes" id="UP000430692">
    <property type="component" value="Unassembled WGS sequence"/>
</dbReference>
<dbReference type="SMART" id="SM00422">
    <property type="entry name" value="HTH_MERR"/>
    <property type="match status" value="1"/>
</dbReference>
<dbReference type="PANTHER" id="PTHR30204:SF96">
    <property type="entry name" value="CHROMOSOME-ANCHORING PROTEIN RACA"/>
    <property type="match status" value="1"/>
</dbReference>
<dbReference type="SUPFAM" id="SSF46955">
    <property type="entry name" value="Putative DNA-binding domain"/>
    <property type="match status" value="1"/>
</dbReference>
<dbReference type="EMBL" id="WUUL01000005">
    <property type="protein sequence ID" value="MXQ53786.1"/>
    <property type="molecule type" value="Genomic_DNA"/>
</dbReference>
<keyword evidence="4" id="KW-1185">Reference proteome</keyword>
<dbReference type="GO" id="GO:0003700">
    <property type="term" value="F:DNA-binding transcription factor activity"/>
    <property type="evidence" value="ECO:0007669"/>
    <property type="project" value="InterPro"/>
</dbReference>
<gene>
    <name evidence="3" type="ORF">GSM42_08620</name>
</gene>
<dbReference type="AlphaFoldDB" id="A0A6I4VVD9"/>
<dbReference type="PROSITE" id="PS50937">
    <property type="entry name" value="HTH_MERR_2"/>
    <property type="match status" value="1"/>
</dbReference>
<dbReference type="Pfam" id="PF13411">
    <property type="entry name" value="MerR_1"/>
    <property type="match status" value="1"/>
</dbReference>
<dbReference type="Gene3D" id="1.10.1660.10">
    <property type="match status" value="1"/>
</dbReference>
<evidence type="ECO:0000313" key="3">
    <source>
        <dbReference type="EMBL" id="MXQ53786.1"/>
    </source>
</evidence>
<name>A0A6I4VVD9_9BACL</name>
<dbReference type="InterPro" id="IPR000551">
    <property type="entry name" value="MerR-type_HTH_dom"/>
</dbReference>
<dbReference type="PANTHER" id="PTHR30204">
    <property type="entry name" value="REDOX-CYCLING DRUG-SENSING TRANSCRIPTIONAL ACTIVATOR SOXR"/>
    <property type="match status" value="1"/>
</dbReference>
<accession>A0A6I4VVD9</accession>
<sequence length="250" mass="29678">MYTVGELAKIAGVTVRTIQYYDHIHLLAAKRKTNKNSRFYTENDLVKLQQILFYKKIGMSLNDIKKYLVHHEDNNDLKHMLKIQKEILFKKEMEIKTSIAVIDAILSTIDIHELYDLEEMIKVTINLNKDSIFTYANIDFDPETTSVFQDRFTDDGEVVEVYWRWKRLVLEAFCLIKNHIKPESKAGYQLGEKWHAFVHLATNNSPEIMEAYTKTYKESHLWPTEDKFLMDYCVNFMEKAHQYYLTKKDD</sequence>
<dbReference type="GO" id="GO:0003677">
    <property type="term" value="F:DNA binding"/>
    <property type="evidence" value="ECO:0007669"/>
    <property type="project" value="UniProtKB-KW"/>
</dbReference>
<dbReference type="PRINTS" id="PR00040">
    <property type="entry name" value="HTHMERR"/>
</dbReference>
<dbReference type="InterPro" id="IPR009061">
    <property type="entry name" value="DNA-bd_dom_put_sf"/>
</dbReference>
<proteinExistence type="predicted"/>